<evidence type="ECO:0000313" key="3">
    <source>
        <dbReference type="Proteomes" id="UP000470771"/>
    </source>
</evidence>
<dbReference type="EMBL" id="WWNE01000003">
    <property type="protein sequence ID" value="NBG64772.1"/>
    <property type="molecule type" value="Genomic_DNA"/>
</dbReference>
<protein>
    <submittedName>
        <fullName evidence="2">DUF420 domain-containing protein</fullName>
    </submittedName>
</protein>
<keyword evidence="1" id="KW-0812">Transmembrane</keyword>
<dbReference type="RefSeq" id="WP_160631249.1">
    <property type="nucleotide sequence ID" value="NZ_WWNE01000003.1"/>
</dbReference>
<dbReference type="AlphaFoldDB" id="A0A6N9NG37"/>
<name>A0A6N9NG37_9FLAO</name>
<comment type="caution">
    <text evidence="2">The sequence shown here is derived from an EMBL/GenBank/DDBJ whole genome shotgun (WGS) entry which is preliminary data.</text>
</comment>
<organism evidence="2 3">
    <name type="scientific">Acidiluteibacter ferrifornacis</name>
    <dbReference type="NCBI Taxonomy" id="2692424"/>
    <lineage>
        <taxon>Bacteria</taxon>
        <taxon>Pseudomonadati</taxon>
        <taxon>Bacteroidota</taxon>
        <taxon>Flavobacteriia</taxon>
        <taxon>Flavobacteriales</taxon>
        <taxon>Cryomorphaceae</taxon>
        <taxon>Acidiluteibacter</taxon>
    </lineage>
</organism>
<dbReference type="PANTHER" id="PTHR37692:SF1">
    <property type="entry name" value="DUF420 DOMAIN-CONTAINING PROTEIN"/>
    <property type="match status" value="1"/>
</dbReference>
<feature type="transmembrane region" description="Helical" evidence="1">
    <location>
        <begin position="40"/>
        <end position="62"/>
    </location>
</feature>
<reference evidence="2 3" key="1">
    <citation type="submission" date="2019-12" db="EMBL/GenBank/DDBJ databases">
        <authorList>
            <person name="Zhao J."/>
        </authorList>
    </citation>
    <scope>NUCLEOTIDE SEQUENCE [LARGE SCALE GENOMIC DNA]</scope>
    <source>
        <strain evidence="2 3">S-15</strain>
    </source>
</reference>
<dbReference type="InterPro" id="IPR007352">
    <property type="entry name" value="DUF420"/>
</dbReference>
<proteinExistence type="predicted"/>
<evidence type="ECO:0000256" key="1">
    <source>
        <dbReference type="SAM" id="Phobius"/>
    </source>
</evidence>
<evidence type="ECO:0000313" key="2">
    <source>
        <dbReference type="EMBL" id="NBG64772.1"/>
    </source>
</evidence>
<feature type="transmembrane region" description="Helical" evidence="1">
    <location>
        <begin position="7"/>
        <end position="28"/>
    </location>
</feature>
<dbReference type="PANTHER" id="PTHR37692">
    <property type="entry name" value="HYPOTHETICAL MEMBRANE SPANNING PROTEIN"/>
    <property type="match status" value="1"/>
</dbReference>
<keyword evidence="1" id="KW-0472">Membrane</keyword>
<feature type="transmembrane region" description="Helical" evidence="1">
    <location>
        <begin position="74"/>
        <end position="92"/>
    </location>
</feature>
<feature type="transmembrane region" description="Helical" evidence="1">
    <location>
        <begin position="112"/>
        <end position="133"/>
    </location>
</feature>
<feature type="transmembrane region" description="Helical" evidence="1">
    <location>
        <begin position="154"/>
        <end position="172"/>
    </location>
</feature>
<accession>A0A6N9NG37</accession>
<dbReference type="Pfam" id="PF04238">
    <property type="entry name" value="DUF420"/>
    <property type="match status" value="1"/>
</dbReference>
<keyword evidence="1" id="KW-1133">Transmembrane helix</keyword>
<dbReference type="Proteomes" id="UP000470771">
    <property type="component" value="Unassembled WGS sequence"/>
</dbReference>
<gene>
    <name evidence="2" type="ORF">GQN54_01495</name>
</gene>
<keyword evidence="3" id="KW-1185">Reference proteome</keyword>
<sequence length="173" mass="19341">MEKTYNLKPVIIAVSIIIPVVVAVLYLMPKEAFATDTFAFLPRVNATLNSIATILLIAAGWAVKVKKFELHKKLMLSAVGVSVLFLLSYVTYHATSESTVFGGEGVIRVVYLFILLTHIVLAIAIVPLVLITLSRALSQKFDKHKRIARWTLPLWLYVTITGVIVYFMIAPYY</sequence>